<proteinExistence type="predicted"/>
<accession>A0A2R6VZ61</accession>
<gene>
    <name evidence="2" type="ORF">MARPO_0050s0049</name>
    <name evidence="1" type="ORF">MARPO_0278s0007</name>
</gene>
<dbReference type="EMBL" id="KZ772722">
    <property type="protein sequence ID" value="PTQ38587.1"/>
    <property type="molecule type" value="Genomic_DNA"/>
</dbReference>
<protein>
    <submittedName>
        <fullName evidence="1">Uncharacterized protein</fullName>
    </submittedName>
</protein>
<evidence type="ECO:0000313" key="3">
    <source>
        <dbReference type="Proteomes" id="UP000244005"/>
    </source>
</evidence>
<reference evidence="3" key="1">
    <citation type="journal article" date="2017" name="Cell">
        <title>Insights into land plant evolution garnered from the Marchantia polymorpha genome.</title>
        <authorList>
            <person name="Bowman J.L."/>
            <person name="Kohchi T."/>
            <person name="Yamato K.T."/>
            <person name="Jenkins J."/>
            <person name="Shu S."/>
            <person name="Ishizaki K."/>
            <person name="Yamaoka S."/>
            <person name="Nishihama R."/>
            <person name="Nakamura Y."/>
            <person name="Berger F."/>
            <person name="Adam C."/>
            <person name="Aki S.S."/>
            <person name="Althoff F."/>
            <person name="Araki T."/>
            <person name="Arteaga-Vazquez M.A."/>
            <person name="Balasubrmanian S."/>
            <person name="Barry K."/>
            <person name="Bauer D."/>
            <person name="Boehm C.R."/>
            <person name="Briginshaw L."/>
            <person name="Caballero-Perez J."/>
            <person name="Catarino B."/>
            <person name="Chen F."/>
            <person name="Chiyoda S."/>
            <person name="Chovatia M."/>
            <person name="Davies K.M."/>
            <person name="Delmans M."/>
            <person name="Demura T."/>
            <person name="Dierschke T."/>
            <person name="Dolan L."/>
            <person name="Dorantes-Acosta A.E."/>
            <person name="Eklund D.M."/>
            <person name="Florent S.N."/>
            <person name="Flores-Sandoval E."/>
            <person name="Fujiyama A."/>
            <person name="Fukuzawa H."/>
            <person name="Galik B."/>
            <person name="Grimanelli D."/>
            <person name="Grimwood J."/>
            <person name="Grossniklaus U."/>
            <person name="Hamada T."/>
            <person name="Haseloff J."/>
            <person name="Hetherington A.J."/>
            <person name="Higo A."/>
            <person name="Hirakawa Y."/>
            <person name="Hundley H.N."/>
            <person name="Ikeda Y."/>
            <person name="Inoue K."/>
            <person name="Inoue S.I."/>
            <person name="Ishida S."/>
            <person name="Jia Q."/>
            <person name="Kakita M."/>
            <person name="Kanazawa T."/>
            <person name="Kawai Y."/>
            <person name="Kawashima T."/>
            <person name="Kennedy M."/>
            <person name="Kinose K."/>
            <person name="Kinoshita T."/>
            <person name="Kohara Y."/>
            <person name="Koide E."/>
            <person name="Komatsu K."/>
            <person name="Kopischke S."/>
            <person name="Kubo M."/>
            <person name="Kyozuka J."/>
            <person name="Lagercrantz U."/>
            <person name="Lin S.S."/>
            <person name="Lindquist E."/>
            <person name="Lipzen A.M."/>
            <person name="Lu C.W."/>
            <person name="De Luna E."/>
            <person name="Martienssen R.A."/>
            <person name="Minamino N."/>
            <person name="Mizutani M."/>
            <person name="Mizutani M."/>
            <person name="Mochizuki N."/>
            <person name="Monte I."/>
            <person name="Mosher R."/>
            <person name="Nagasaki H."/>
            <person name="Nakagami H."/>
            <person name="Naramoto S."/>
            <person name="Nishitani K."/>
            <person name="Ohtani M."/>
            <person name="Okamoto T."/>
            <person name="Okumura M."/>
            <person name="Phillips J."/>
            <person name="Pollak B."/>
            <person name="Reinders A."/>
            <person name="Rovekamp M."/>
            <person name="Sano R."/>
            <person name="Sawa S."/>
            <person name="Schmid M.W."/>
            <person name="Shirakawa M."/>
            <person name="Solano R."/>
            <person name="Spunde A."/>
            <person name="Suetsugu N."/>
            <person name="Sugano S."/>
            <person name="Sugiyama A."/>
            <person name="Sun R."/>
            <person name="Suzuki Y."/>
            <person name="Takenaka M."/>
            <person name="Takezawa D."/>
            <person name="Tomogane H."/>
            <person name="Tsuzuki M."/>
            <person name="Ueda T."/>
            <person name="Umeda M."/>
            <person name="Ward J.M."/>
            <person name="Watanabe Y."/>
            <person name="Yazaki K."/>
            <person name="Yokoyama R."/>
            <person name="Yoshitake Y."/>
            <person name="Yotsui I."/>
            <person name="Zachgo S."/>
            <person name="Schmutz J."/>
        </authorList>
    </citation>
    <scope>NUCLEOTIDE SEQUENCE [LARGE SCALE GENOMIC DNA]</scope>
    <source>
        <strain evidence="3">Tak-1</strain>
    </source>
</reference>
<evidence type="ECO:0000313" key="2">
    <source>
        <dbReference type="EMBL" id="PTQ38587.1"/>
    </source>
</evidence>
<reference evidence="1" key="2">
    <citation type="submission" date="2017-12" db="EMBL/GenBank/DDBJ databases">
        <title>WGS assembly of Marchantia polymorpha.</title>
        <authorList>
            <person name="Bowman J.L."/>
            <person name="Kohchi T."/>
            <person name="Yamato K.T."/>
            <person name="Jenkins J."/>
            <person name="Shu S."/>
            <person name="Ishizaki K."/>
            <person name="Yamaoka S."/>
            <person name="Nishihama R."/>
            <person name="Nakamura Y."/>
            <person name="Berger F."/>
            <person name="Adam C."/>
            <person name="Aki S.S."/>
            <person name="Althoff F."/>
            <person name="Araki T."/>
            <person name="Arteaga-Vazquez M.A."/>
            <person name="Balasubrmanian S."/>
            <person name="Bauer D."/>
            <person name="Boehm C.R."/>
            <person name="Briginshaw L."/>
            <person name="Caballero-Perez J."/>
            <person name="Catarino B."/>
            <person name="Chen F."/>
            <person name="Chiyoda S."/>
            <person name="Chovatia M."/>
            <person name="Davies K.M."/>
            <person name="Delmans M."/>
            <person name="Demura T."/>
            <person name="Dierschke T."/>
            <person name="Dolan L."/>
            <person name="Dorantes-Acosta A.E."/>
            <person name="Eklund D.M."/>
            <person name="Florent S.N."/>
            <person name="Flores-Sandoval E."/>
            <person name="Fujiyama A."/>
            <person name="Fukuzawa H."/>
            <person name="Galik B."/>
            <person name="Grimanelli D."/>
            <person name="Grimwood J."/>
            <person name="Grossniklaus U."/>
            <person name="Hamada T."/>
            <person name="Haseloff J."/>
            <person name="Hetherington A.J."/>
            <person name="Higo A."/>
            <person name="Hirakawa Y."/>
            <person name="Hundley H.N."/>
            <person name="Ikeda Y."/>
            <person name="Inoue K."/>
            <person name="Inoue S."/>
            <person name="Ishida S."/>
            <person name="Jia Q."/>
            <person name="Kakita M."/>
            <person name="Kanazawa T."/>
            <person name="Kawai Y."/>
            <person name="Kawashima T."/>
            <person name="Kennedy M."/>
            <person name="Kinose K."/>
            <person name="Kinoshita T."/>
            <person name="Kohara Y."/>
            <person name="Koide E."/>
            <person name="Komatsu K."/>
            <person name="Kopischke S."/>
            <person name="Kubo M."/>
            <person name="Kyozuka J."/>
            <person name="Lagercrantz U."/>
            <person name="Lin S.S."/>
            <person name="Lindquist E."/>
            <person name="Lipzen A.M."/>
            <person name="Lu C."/>
            <person name="Luna E.D."/>
            <person name="Martienssen R.A."/>
            <person name="Minamino N."/>
            <person name="Mizutani M."/>
            <person name="Mizutani M."/>
            <person name="Mochizuki N."/>
            <person name="Monte I."/>
            <person name="Mosher R."/>
            <person name="Nagasaki H."/>
            <person name="Nakagami H."/>
            <person name="Naramoto S."/>
            <person name="Nishitani K."/>
            <person name="Ohtani M."/>
            <person name="Okamoto T."/>
            <person name="Okumura M."/>
            <person name="Phillips J."/>
            <person name="Pollak B."/>
            <person name="Reinders A."/>
            <person name="Roevekamp M."/>
            <person name="Sano R."/>
            <person name="Sawa S."/>
            <person name="Schmid M.W."/>
            <person name="Shirakawa M."/>
            <person name="Solano R."/>
            <person name="Spunde A."/>
            <person name="Suetsugu N."/>
            <person name="Sugano S."/>
            <person name="Sugiyama A."/>
            <person name="Sun R."/>
            <person name="Suzuki Y."/>
            <person name="Takenaka M."/>
            <person name="Takezawa D."/>
            <person name="Tomogane H."/>
            <person name="Tsuzuki M."/>
            <person name="Ueda T."/>
            <person name="Umeda M."/>
            <person name="Ward J.M."/>
            <person name="Watanabe Y."/>
            <person name="Yazaki K."/>
            <person name="Yokoyama R."/>
            <person name="Yoshitake Y."/>
            <person name="Yotsui I."/>
            <person name="Zachgo S."/>
            <person name="Schmutz J."/>
        </authorList>
    </citation>
    <scope>NUCLEOTIDE SEQUENCE [LARGE SCALE GENOMIC DNA]</scope>
    <source>
        <strain evidence="1">Tak-1</strain>
    </source>
</reference>
<evidence type="ECO:0000313" key="1">
    <source>
        <dbReference type="EMBL" id="PTQ26893.1"/>
    </source>
</evidence>
<sequence>MDLDQQEFGCTVRASVRVRLLMRSSSREREALLVFLLLCARPTCSGHVAGLSPASATRFSPLGTRHVEEYAEGAFIPGLHFELLAPVIRTSGSFAGASS</sequence>
<name>A0A2R6VZ61_MARPO</name>
<keyword evidence="3" id="KW-1185">Reference proteome</keyword>
<dbReference type="EMBL" id="KZ772970">
    <property type="protein sequence ID" value="PTQ26893.1"/>
    <property type="molecule type" value="Genomic_DNA"/>
</dbReference>
<organism evidence="1 3">
    <name type="scientific">Marchantia polymorpha</name>
    <name type="common">Common liverwort</name>
    <name type="synonym">Marchantia aquatica</name>
    <dbReference type="NCBI Taxonomy" id="3197"/>
    <lineage>
        <taxon>Eukaryota</taxon>
        <taxon>Viridiplantae</taxon>
        <taxon>Streptophyta</taxon>
        <taxon>Embryophyta</taxon>
        <taxon>Marchantiophyta</taxon>
        <taxon>Marchantiopsida</taxon>
        <taxon>Marchantiidae</taxon>
        <taxon>Marchantiales</taxon>
        <taxon>Marchantiaceae</taxon>
        <taxon>Marchantia</taxon>
    </lineage>
</organism>
<dbReference type="AlphaFoldDB" id="A0A2R6VZ61"/>
<dbReference type="Proteomes" id="UP000244005">
    <property type="component" value="Unassembled WGS sequence"/>
</dbReference>